<evidence type="ECO:0000259" key="7">
    <source>
        <dbReference type="Pfam" id="PF03449"/>
    </source>
</evidence>
<evidence type="ECO:0000259" key="6">
    <source>
        <dbReference type="Pfam" id="PF01272"/>
    </source>
</evidence>
<evidence type="ECO:0000313" key="8">
    <source>
        <dbReference type="EMBL" id="MFC5768402.1"/>
    </source>
</evidence>
<comment type="similarity">
    <text evidence="4">Belongs to the GreA/GreB family. GreB subfamily.</text>
</comment>
<keyword evidence="8" id="KW-0648">Protein biosynthesis</keyword>
<evidence type="ECO:0000256" key="1">
    <source>
        <dbReference type="ARBA" id="ARBA00023015"/>
    </source>
</evidence>
<dbReference type="Proteomes" id="UP001595974">
    <property type="component" value="Unassembled WGS sequence"/>
</dbReference>
<dbReference type="NCBIfam" id="TIGR01461">
    <property type="entry name" value="greB"/>
    <property type="match status" value="1"/>
</dbReference>
<dbReference type="Pfam" id="PF03449">
    <property type="entry name" value="GreA_GreB_N"/>
    <property type="match status" value="1"/>
</dbReference>
<dbReference type="HAMAP" id="MF_00930">
    <property type="entry name" value="GreB"/>
    <property type="match status" value="1"/>
</dbReference>
<gene>
    <name evidence="4 8" type="primary">greB</name>
    <name evidence="8" type="ORF">ACFPTN_03360</name>
</gene>
<dbReference type="InterPro" id="IPR036953">
    <property type="entry name" value="GreA/GreB_C_sf"/>
</dbReference>
<reference evidence="9" key="1">
    <citation type="journal article" date="2019" name="Int. J. Syst. Evol. Microbiol.">
        <title>The Global Catalogue of Microorganisms (GCM) 10K type strain sequencing project: providing services to taxonomists for standard genome sequencing and annotation.</title>
        <authorList>
            <consortium name="The Broad Institute Genomics Platform"/>
            <consortium name="The Broad Institute Genome Sequencing Center for Infectious Disease"/>
            <person name="Wu L."/>
            <person name="Ma J."/>
        </authorList>
    </citation>
    <scope>NUCLEOTIDE SEQUENCE [LARGE SCALE GENOMIC DNA]</scope>
    <source>
        <strain evidence="9">SHR3</strain>
    </source>
</reference>
<dbReference type="PROSITE" id="PS00830">
    <property type="entry name" value="GREAB_2"/>
    <property type="match status" value="1"/>
</dbReference>
<dbReference type="Gene3D" id="1.10.287.180">
    <property type="entry name" value="Transcription elongation factor, GreA/GreB, N-terminal domain"/>
    <property type="match status" value="1"/>
</dbReference>
<dbReference type="InterPro" id="IPR023459">
    <property type="entry name" value="Tscrpt_elong_fac_GreA/B_fam"/>
</dbReference>
<dbReference type="InterPro" id="IPR028624">
    <property type="entry name" value="Tscrpt_elong_fac_GreA/B"/>
</dbReference>
<dbReference type="EMBL" id="JBHSOG010000010">
    <property type="protein sequence ID" value="MFC5768402.1"/>
    <property type="molecule type" value="Genomic_DNA"/>
</dbReference>
<name>A0ABW1AMM7_9RHOO</name>
<dbReference type="InterPro" id="IPR018151">
    <property type="entry name" value="TF_GreA/GreB_CS"/>
</dbReference>
<evidence type="ECO:0000256" key="4">
    <source>
        <dbReference type="HAMAP-Rule" id="MF_00930"/>
    </source>
</evidence>
<dbReference type="HAMAP" id="MF_00105">
    <property type="entry name" value="GreA_GreB"/>
    <property type="match status" value="1"/>
</dbReference>
<evidence type="ECO:0000256" key="2">
    <source>
        <dbReference type="ARBA" id="ARBA00023125"/>
    </source>
</evidence>
<dbReference type="NCBIfam" id="NF002506">
    <property type="entry name" value="PRK01885.1"/>
    <property type="match status" value="1"/>
</dbReference>
<keyword evidence="1 4" id="KW-0805">Transcription regulation</keyword>
<dbReference type="PIRSF" id="PIRSF006092">
    <property type="entry name" value="GreA_GreB"/>
    <property type="match status" value="1"/>
</dbReference>
<dbReference type="PROSITE" id="PS00829">
    <property type="entry name" value="GREAB_1"/>
    <property type="match status" value="1"/>
</dbReference>
<feature type="region of interest" description="Disordered" evidence="5">
    <location>
        <begin position="1"/>
        <end position="31"/>
    </location>
</feature>
<organism evidence="8 9">
    <name type="scientific">Thauera sinica</name>
    <dbReference type="NCBI Taxonomy" id="2665146"/>
    <lineage>
        <taxon>Bacteria</taxon>
        <taxon>Pseudomonadati</taxon>
        <taxon>Pseudomonadota</taxon>
        <taxon>Betaproteobacteria</taxon>
        <taxon>Rhodocyclales</taxon>
        <taxon>Zoogloeaceae</taxon>
        <taxon>Thauera</taxon>
    </lineage>
</organism>
<dbReference type="PANTHER" id="PTHR30437:SF6">
    <property type="entry name" value="TRANSCRIPTION ELONGATION FACTOR GREB"/>
    <property type="match status" value="1"/>
</dbReference>
<evidence type="ECO:0000256" key="3">
    <source>
        <dbReference type="ARBA" id="ARBA00023163"/>
    </source>
</evidence>
<dbReference type="InterPro" id="IPR022691">
    <property type="entry name" value="Tscrpt_elong_fac_GreA/B_N"/>
</dbReference>
<evidence type="ECO:0000256" key="5">
    <source>
        <dbReference type="SAM" id="MobiDB-lite"/>
    </source>
</evidence>
<keyword evidence="8" id="KW-0251">Elongation factor</keyword>
<dbReference type="GO" id="GO:0003746">
    <property type="term" value="F:translation elongation factor activity"/>
    <property type="evidence" value="ECO:0007669"/>
    <property type="project" value="UniProtKB-KW"/>
</dbReference>
<sequence>MSKAFTREGDGQDDEDEELSPSLRLPPGSKNYMTRRGYDALRAELDQLVRVERPRLVETVAWAAGNGDRSENGDYIYGKRRLREIDRRIRFLIKRIESADVVDPERQRELDQVFFGATVTIEDVDSAEQQTWQIVGVDEANAFDGRISWISPLARALLKAREGDTVRFQSPAGLREVEIVAIRYV</sequence>
<accession>A0ABW1AMM7</accession>
<keyword evidence="2 4" id="KW-0238">DNA-binding</keyword>
<protein>
    <recommendedName>
        <fullName evidence="4">Transcription elongation factor GreB</fullName>
    </recommendedName>
    <alternativeName>
        <fullName evidence="4">Transcript cleavage factor GreB</fullName>
    </alternativeName>
</protein>
<dbReference type="SUPFAM" id="SSF46557">
    <property type="entry name" value="GreA transcript cleavage protein, N-terminal domain"/>
    <property type="match status" value="1"/>
</dbReference>
<dbReference type="Gene3D" id="3.10.50.30">
    <property type="entry name" value="Transcription elongation factor, GreA/GreB, C-terminal domain"/>
    <property type="match status" value="1"/>
</dbReference>
<keyword evidence="3 4" id="KW-0804">Transcription</keyword>
<dbReference type="InterPro" id="IPR036805">
    <property type="entry name" value="Tscrpt_elong_fac_GreA/B_N_sf"/>
</dbReference>
<comment type="caution">
    <text evidence="8">The sequence shown here is derived from an EMBL/GenBank/DDBJ whole genome shotgun (WGS) entry which is preliminary data.</text>
</comment>
<feature type="domain" description="Transcription elongation factor GreA/GreB N-terminal" evidence="7">
    <location>
        <begin position="31"/>
        <end position="101"/>
    </location>
</feature>
<dbReference type="Pfam" id="PF01272">
    <property type="entry name" value="GreA_GreB"/>
    <property type="match status" value="1"/>
</dbReference>
<evidence type="ECO:0000313" key="9">
    <source>
        <dbReference type="Proteomes" id="UP001595974"/>
    </source>
</evidence>
<comment type="function">
    <text evidence="4">Necessary for efficient RNA polymerase transcription elongation past template-encoded arresting sites. The arresting sites in DNA have the property of trapping a certain fraction of elongating RNA polymerases that pass through, resulting in locked ternary complexes. Cleavage of the nascent transcript by cleavage factors such as GreA or GreB allows the resumption of elongation from the new 3'terminus. GreB releases sequences of up to 9 nucleotides in length.</text>
</comment>
<dbReference type="RefSeq" id="WP_096448636.1">
    <property type="nucleotide sequence ID" value="NZ_JBHSOG010000010.1"/>
</dbReference>
<dbReference type="PANTHER" id="PTHR30437">
    <property type="entry name" value="TRANSCRIPTION ELONGATION FACTOR GREA"/>
    <property type="match status" value="1"/>
</dbReference>
<dbReference type="SUPFAM" id="SSF54534">
    <property type="entry name" value="FKBP-like"/>
    <property type="match status" value="1"/>
</dbReference>
<dbReference type="InterPro" id="IPR006358">
    <property type="entry name" value="Tscrpt_elong_fac_GreB"/>
</dbReference>
<feature type="domain" description="Transcription elongation factor GreA/GreB C-terminal" evidence="6">
    <location>
        <begin position="111"/>
        <end position="184"/>
    </location>
</feature>
<feature type="compositionally biased region" description="Basic and acidic residues" evidence="5">
    <location>
        <begin position="1"/>
        <end position="10"/>
    </location>
</feature>
<keyword evidence="9" id="KW-1185">Reference proteome</keyword>
<proteinExistence type="inferred from homology"/>
<dbReference type="InterPro" id="IPR001437">
    <property type="entry name" value="Tscrpt_elong_fac_GreA/B_C"/>
</dbReference>